<name>A0A150I2X2_9GAMM</name>
<comment type="caution">
    <text evidence="1">The sequence shown here is derived from an EMBL/GenBank/DDBJ whole genome shotgun (WGS) entry which is preliminary data.</text>
</comment>
<dbReference type="AlphaFoldDB" id="A0A150I2X2"/>
<dbReference type="RefSeq" id="WP_061517821.1">
    <property type="nucleotide sequence ID" value="NZ_JRUE01000022.1"/>
</dbReference>
<organism evidence="1 2">
    <name type="scientific">Acinetobacter venetianus</name>
    <dbReference type="NCBI Taxonomy" id="52133"/>
    <lineage>
        <taxon>Bacteria</taxon>
        <taxon>Pseudomonadati</taxon>
        <taxon>Pseudomonadota</taxon>
        <taxon>Gammaproteobacteria</taxon>
        <taxon>Moraxellales</taxon>
        <taxon>Moraxellaceae</taxon>
        <taxon>Acinetobacter</taxon>
    </lineage>
</organism>
<accession>A0A150I2X2</accession>
<evidence type="ECO:0000313" key="2">
    <source>
        <dbReference type="Proteomes" id="UP000075680"/>
    </source>
</evidence>
<dbReference type="PATRIC" id="fig|52133.18.peg.120"/>
<dbReference type="Proteomes" id="UP000075680">
    <property type="component" value="Unassembled WGS sequence"/>
</dbReference>
<reference evidence="1 2" key="1">
    <citation type="journal article" date="2016" name="Sci. Rep.">
        <title>Genomic and phenotypic characterization of the species Acinetobacter venetianus.</title>
        <authorList>
            <person name="Fondi M."/>
            <person name="Maida I."/>
            <person name="Perrin E."/>
            <person name="Orlandini V."/>
            <person name="La Torre L."/>
            <person name="Bosi E."/>
            <person name="Negroni A."/>
            <person name="Zanaroli G."/>
            <person name="Fava F."/>
            <person name="Decorosi F."/>
            <person name="Giovannetti L."/>
            <person name="Viti C."/>
            <person name="Vaneechoutte M."/>
            <person name="Dijkshoorn L."/>
            <person name="Fani R."/>
        </authorList>
    </citation>
    <scope>NUCLEOTIDE SEQUENCE [LARGE SCALE GENOMIC DNA]</scope>
    <source>
        <strain evidence="1 2">LUH5627</strain>
    </source>
</reference>
<protein>
    <submittedName>
        <fullName evidence="1">Uncharacterized protein</fullName>
    </submittedName>
</protein>
<gene>
    <name evidence="1" type="ORF">AVENLUH5627_00115</name>
</gene>
<sequence>MPSPYVPPKRSHVSISLTDISQSAKSRVSVSINLTPEQQSGEAQYVGGDGWGLNSSLFGQSRARLQFQRISNPSIGNTLLVGTPGVFNQRDFISPSGINLNTYGRPTIYNLNRYIVGRGLSSFISGSANVQSTLAYIRPTGLNSFSPGTAKALSSKIEAKGFNSFTAGQPKIESLRAYIRAGAYDFFVSGKIRISYKEQHATTTQKSESTLWGKSLVAYGVRYVEQNSPSPLTRFGTAWASFSPRYIEPRGIFQQFPSYHRIGGSQTVKMEGFDFLRFGTRIIPENQAIFPIGFSTLFGDHEIRNNLHPIKPKGFLTAGEQIGMRFGHVTAFNSTQYLLPFHDDTSKAAGPLFPDIKQHEIANLNRVIQTHGRINTQFGYADLVNKARVIYPVGLASPLEVEPTKTLVADGIRYIKPGSIEAPRMSTWHNIWLGAQNKRVQGPVLTLYGVPYIENTRRIYRFISLGEQTLFGKGMISHAVRGIRIQEDYSIAPPVIPMPEVKLGVRYVEPSSIDSVRYGWPHLAEKFTKIAPHWVQINRVGEPVIRNVTPQARPWQFESAKYGTAYVGLYTRHIKPDGLSAQQFSRARISDRKQGVDLRSYGIQPPTITKLHKIENVGAGQLLPHVIYPIPITTANFEIHPDKLHTVRQNVIRPESEKPMTMFGDTRIHANSIRVEPGYWEILMGKPLVEHKNRKIHMDSTSCDFLGISKPRMSPHTIWAVVEAPNQARENHVRPDLPLHYVDGRTESGNTKYPGIEIGTPRISHKNRRLNPPGYLAFGIGKPTIYNVVTKIEPKGWISLRLGVLGPIGDQHISFRPKDPMTQWGLPNVVSIIRHDGKLKPAGLVLTEIGEPVIDFYHRSIKPVGLHSMAMGTIKQKDQPYLWQGLRVGAHVPTKIGGLDGLRFGTAWISYRVREAVMKGDDFAAVSEYEPGKFNLKMTIRNAKQPEYPRTQQVITKGDVLSLFGTPDSKLKLHFIRPDGNSDNFRKGGL</sequence>
<evidence type="ECO:0000313" key="1">
    <source>
        <dbReference type="EMBL" id="KXZ74180.1"/>
    </source>
</evidence>
<dbReference type="EMBL" id="JRUE01000022">
    <property type="protein sequence ID" value="KXZ74180.1"/>
    <property type="molecule type" value="Genomic_DNA"/>
</dbReference>
<proteinExistence type="predicted"/>